<dbReference type="PANTHER" id="PTHR13008:SF7">
    <property type="entry name" value="MAP KINASE-ACTIVATING DEATH DOMAIN PROTEIN"/>
    <property type="match status" value="1"/>
</dbReference>
<evidence type="ECO:0000313" key="2">
    <source>
        <dbReference type="EMBL" id="VDN42580.1"/>
    </source>
</evidence>
<keyword evidence="3" id="KW-1185">Reference proteome</keyword>
<dbReference type="OrthoDB" id="6282239at2759"/>
<dbReference type="Pfam" id="PF25328">
    <property type="entry name" value="PH_MADD"/>
    <property type="match status" value="1"/>
</dbReference>
<dbReference type="PANTHER" id="PTHR13008">
    <property type="entry name" value="MAP-KINASE ACTIVATING DEATH DOMAIN PROTEIN MADD /DENN/AEX-3 C.ELEGANS"/>
    <property type="match status" value="1"/>
</dbReference>
<dbReference type="GO" id="GO:0042981">
    <property type="term" value="P:regulation of apoptotic process"/>
    <property type="evidence" value="ECO:0007669"/>
    <property type="project" value="TreeGrafter"/>
</dbReference>
<accession>A0A183ETE7</accession>
<reference evidence="2 3" key="2">
    <citation type="submission" date="2018-11" db="EMBL/GenBank/DDBJ databases">
        <authorList>
            <consortium name="Pathogen Informatics"/>
        </authorList>
    </citation>
    <scope>NUCLEOTIDE SEQUENCE [LARGE SCALE GENOMIC DNA]</scope>
</reference>
<dbReference type="WBParaSite" id="GPUH_0002426801-mRNA-1">
    <property type="protein sequence ID" value="GPUH_0002426801-mRNA-1"/>
    <property type="gene ID" value="GPUH_0002426801"/>
</dbReference>
<evidence type="ECO:0000259" key="1">
    <source>
        <dbReference type="Pfam" id="PF25328"/>
    </source>
</evidence>
<sequence length="182" mass="21137">MRLTVVNPQVCDDAVVLRAVTGAITERWWYERLVNMTYSPKTRVLCLWRRHEGKVHMHKFYTRKCRELYAAMKEAMERAAARGKVVLSGRDLGGEFPIQEMESNQGGLLQVRIDGVALLFEDRQHFIELSNIKKCNTFGGNVFVLEEYVDFPDQEVIELDCPEKHNLFFGFCSCVQQHIYCI</sequence>
<dbReference type="GO" id="GO:0032483">
    <property type="term" value="P:regulation of Rab protein signal transduction"/>
    <property type="evidence" value="ECO:0007669"/>
    <property type="project" value="TreeGrafter"/>
</dbReference>
<dbReference type="EMBL" id="UYRT01100510">
    <property type="protein sequence ID" value="VDN42580.1"/>
    <property type="molecule type" value="Genomic_DNA"/>
</dbReference>
<dbReference type="GO" id="GO:0005085">
    <property type="term" value="F:guanyl-nucleotide exchange factor activity"/>
    <property type="evidence" value="ECO:0007669"/>
    <property type="project" value="TreeGrafter"/>
</dbReference>
<protein>
    <submittedName>
        <fullName evidence="4">Gelsolin-like domain-containing protein</fullName>
    </submittedName>
</protein>
<dbReference type="InterPro" id="IPR039980">
    <property type="entry name" value="MADD"/>
</dbReference>
<feature type="domain" description="MAP kinase-activating death" evidence="1">
    <location>
        <begin position="89"/>
        <end position="150"/>
    </location>
</feature>
<dbReference type="AlphaFoldDB" id="A0A183ETE7"/>
<dbReference type="GO" id="GO:0005829">
    <property type="term" value="C:cytosol"/>
    <property type="evidence" value="ECO:0007669"/>
    <property type="project" value="TreeGrafter"/>
</dbReference>
<evidence type="ECO:0000313" key="3">
    <source>
        <dbReference type="Proteomes" id="UP000271098"/>
    </source>
</evidence>
<proteinExistence type="predicted"/>
<dbReference type="Proteomes" id="UP000271098">
    <property type="component" value="Unassembled WGS sequence"/>
</dbReference>
<dbReference type="InterPro" id="IPR057469">
    <property type="entry name" value="PH_MADD"/>
</dbReference>
<evidence type="ECO:0000313" key="4">
    <source>
        <dbReference type="WBParaSite" id="GPUH_0002426801-mRNA-1"/>
    </source>
</evidence>
<organism evidence="4">
    <name type="scientific">Gongylonema pulchrum</name>
    <dbReference type="NCBI Taxonomy" id="637853"/>
    <lineage>
        <taxon>Eukaryota</taxon>
        <taxon>Metazoa</taxon>
        <taxon>Ecdysozoa</taxon>
        <taxon>Nematoda</taxon>
        <taxon>Chromadorea</taxon>
        <taxon>Rhabditida</taxon>
        <taxon>Spirurina</taxon>
        <taxon>Spiruromorpha</taxon>
        <taxon>Spiruroidea</taxon>
        <taxon>Gongylonematidae</taxon>
        <taxon>Gongylonema</taxon>
    </lineage>
</organism>
<name>A0A183ETE7_9BILA</name>
<gene>
    <name evidence="2" type="ORF">GPUH_LOCUS24238</name>
</gene>
<reference evidence="4" key="1">
    <citation type="submission" date="2016-06" db="UniProtKB">
        <authorList>
            <consortium name="WormBaseParasite"/>
        </authorList>
    </citation>
    <scope>IDENTIFICATION</scope>
</reference>